<dbReference type="EMBL" id="LSTO01000001">
    <property type="protein sequence ID" value="OWW22415.1"/>
    <property type="molecule type" value="Genomic_DNA"/>
</dbReference>
<dbReference type="InterPro" id="IPR004797">
    <property type="entry name" value="Competence_ComEC/Rec2"/>
</dbReference>
<dbReference type="InterPro" id="IPR025405">
    <property type="entry name" value="DUF4131"/>
</dbReference>
<feature type="transmembrane region" description="Helical" evidence="6">
    <location>
        <begin position="502"/>
        <end position="520"/>
    </location>
</feature>
<evidence type="ECO:0000259" key="7">
    <source>
        <dbReference type="SMART" id="SM00849"/>
    </source>
</evidence>
<dbReference type="OrthoDB" id="9761531at2"/>
<dbReference type="PANTHER" id="PTHR30619">
    <property type="entry name" value="DNA INTERNALIZATION/COMPETENCE PROTEIN COMEC/REC2"/>
    <property type="match status" value="1"/>
</dbReference>
<dbReference type="NCBIfam" id="TIGR00361">
    <property type="entry name" value="ComEC_Rec2"/>
    <property type="match status" value="1"/>
</dbReference>
<evidence type="ECO:0000313" key="9">
    <source>
        <dbReference type="Proteomes" id="UP000197535"/>
    </source>
</evidence>
<evidence type="ECO:0000256" key="1">
    <source>
        <dbReference type="ARBA" id="ARBA00004651"/>
    </source>
</evidence>
<dbReference type="InterPro" id="IPR052159">
    <property type="entry name" value="Competence_DNA_uptake"/>
</dbReference>
<dbReference type="Pfam" id="PF03772">
    <property type="entry name" value="Competence"/>
    <property type="match status" value="1"/>
</dbReference>
<reference evidence="8 9" key="1">
    <citation type="submission" date="2016-02" db="EMBL/GenBank/DDBJ databases">
        <authorList>
            <person name="Wen L."/>
            <person name="He K."/>
            <person name="Yang H."/>
        </authorList>
    </citation>
    <scope>NUCLEOTIDE SEQUENCE [LARGE SCALE GENOMIC DNA]</scope>
    <source>
        <strain evidence="8 9">TSA40</strain>
    </source>
</reference>
<dbReference type="InterPro" id="IPR004477">
    <property type="entry name" value="ComEC_N"/>
</dbReference>
<feature type="transmembrane region" description="Helical" evidence="6">
    <location>
        <begin position="471"/>
        <end position="490"/>
    </location>
</feature>
<dbReference type="PANTHER" id="PTHR30619:SF1">
    <property type="entry name" value="RECOMBINATION PROTEIN 2"/>
    <property type="match status" value="1"/>
</dbReference>
<dbReference type="InterPro" id="IPR036866">
    <property type="entry name" value="RibonucZ/Hydroxyglut_hydro"/>
</dbReference>
<dbReference type="SMART" id="SM00849">
    <property type="entry name" value="Lactamase_B"/>
    <property type="match status" value="1"/>
</dbReference>
<keyword evidence="3 6" id="KW-0812">Transmembrane</keyword>
<keyword evidence="9" id="KW-1185">Reference proteome</keyword>
<dbReference type="InterPro" id="IPR035681">
    <property type="entry name" value="ComA-like_MBL"/>
</dbReference>
<dbReference type="GO" id="GO:0030420">
    <property type="term" value="P:establishment of competence for transformation"/>
    <property type="evidence" value="ECO:0007669"/>
    <property type="project" value="InterPro"/>
</dbReference>
<feature type="transmembrane region" description="Helical" evidence="6">
    <location>
        <begin position="371"/>
        <end position="389"/>
    </location>
</feature>
<dbReference type="Pfam" id="PF13567">
    <property type="entry name" value="DUF4131"/>
    <property type="match status" value="1"/>
</dbReference>
<feature type="transmembrane region" description="Helical" evidence="6">
    <location>
        <begin position="309"/>
        <end position="328"/>
    </location>
</feature>
<comment type="subcellular location">
    <subcellularLocation>
        <location evidence="1">Cell membrane</location>
        <topology evidence="1">Multi-pass membrane protein</topology>
    </subcellularLocation>
</comment>
<organism evidence="8 9">
    <name type="scientific">Noviherbaspirillum denitrificans</name>
    <dbReference type="NCBI Taxonomy" id="1968433"/>
    <lineage>
        <taxon>Bacteria</taxon>
        <taxon>Pseudomonadati</taxon>
        <taxon>Pseudomonadota</taxon>
        <taxon>Betaproteobacteria</taxon>
        <taxon>Burkholderiales</taxon>
        <taxon>Oxalobacteraceae</taxon>
        <taxon>Noviherbaspirillum</taxon>
    </lineage>
</organism>
<evidence type="ECO:0000256" key="2">
    <source>
        <dbReference type="ARBA" id="ARBA00022475"/>
    </source>
</evidence>
<dbReference type="RefSeq" id="WP_088709233.1">
    <property type="nucleotide sequence ID" value="NZ_LSTO01000001.1"/>
</dbReference>
<proteinExistence type="predicted"/>
<evidence type="ECO:0000313" key="8">
    <source>
        <dbReference type="EMBL" id="OWW22415.1"/>
    </source>
</evidence>
<accession>A0A254TIU2</accession>
<feature type="transmembrane region" description="Helical" evidence="6">
    <location>
        <begin position="47"/>
        <end position="70"/>
    </location>
</feature>
<dbReference type="CDD" id="cd07731">
    <property type="entry name" value="ComA-like_MBL-fold"/>
    <property type="match status" value="1"/>
</dbReference>
<evidence type="ECO:0000256" key="6">
    <source>
        <dbReference type="SAM" id="Phobius"/>
    </source>
</evidence>
<keyword evidence="2" id="KW-1003">Cell membrane</keyword>
<feature type="transmembrane region" description="Helical" evidence="6">
    <location>
        <begin position="335"/>
        <end position="365"/>
    </location>
</feature>
<protein>
    <submittedName>
        <fullName evidence="8">Competence protein ComEC</fullName>
    </submittedName>
</protein>
<sequence>MRSLILGFVAGAALLQNQAALPAAGWLLALLLFSLFVPLLARRWRQPVARGVLLMSAGAAIGFSWAGLFAQQYLSAELPKAWEGRDITLVGTIDSLPYYFEQGVRFNFAVERIVAADTQEGEALPALPGRLSLSWYSTFRAEELQAVGKVRPGERWQLTVRLRRPHGNANPFGFDYEVWLLEQGLRATGYIRPDQRSVLKNERLEEFVPGFGNAVERSRAWLRDRIHDALPDKPYAGVIVALVIGDQRAIGQSDWKVFNRTGVGHLISISGLHITMISGLFAAAILALWRRSFFTRASLPLILPAQKAAALAGAAMAVVYVLLAGFGVPAQRTLYMLTVVAAAVWFGRITSVSHVLSAALGIVILLDPWAVLWPGFWLSFGAVAIILFASSGRTQGFAEPSARTGWKSGLKEATHTQYVVTIGLIPMTMLLFGQFSIVGPIANAVAIPLISFLVTPMSLVGSVLPAPLSGWILVAAHTLVEWLAWILQWLSDSPVAVWSAPLPPAWLFAAALAGTLWLLAPKGWPVRWLGFAGVLPLLLHAPSHPKEGEMWVTAFDVGQGTALLVETANRRLLYDTGPAYSPDSDGGNRVILPYLKARGITALDAMIVSHSDNDHSGGALSILEEIKVASVYSSLPDGHPITEKAATHTRCEAGQSWTWDEASFDMLHPGPDIYESTKWKPNARSCTLKITIGGRSILLPGDIESPQEAALLENAPENLRADVLVAPHHGSGTSSTPAFLHAVQPEIALFQVGYRNRYRHPKAEVFERYGRLGIQRIRSDDSGAVTLHFNGRLDVSEYRSAHARYWYGR</sequence>
<feature type="domain" description="Metallo-beta-lactamase" evidence="7">
    <location>
        <begin position="559"/>
        <end position="754"/>
    </location>
</feature>
<feature type="transmembrane region" description="Helical" evidence="6">
    <location>
        <begin position="266"/>
        <end position="289"/>
    </location>
</feature>
<evidence type="ECO:0000256" key="5">
    <source>
        <dbReference type="ARBA" id="ARBA00023136"/>
    </source>
</evidence>
<dbReference type="Proteomes" id="UP000197535">
    <property type="component" value="Unassembled WGS sequence"/>
</dbReference>
<keyword evidence="4 6" id="KW-1133">Transmembrane helix</keyword>
<dbReference type="SUPFAM" id="SSF56281">
    <property type="entry name" value="Metallo-hydrolase/oxidoreductase"/>
    <property type="match status" value="1"/>
</dbReference>
<keyword evidence="5 6" id="KW-0472">Membrane</keyword>
<dbReference type="AlphaFoldDB" id="A0A254TIU2"/>
<name>A0A254TIU2_9BURK</name>
<dbReference type="Pfam" id="PF00753">
    <property type="entry name" value="Lactamase_B"/>
    <property type="match status" value="1"/>
</dbReference>
<comment type="caution">
    <text evidence="8">The sequence shown here is derived from an EMBL/GenBank/DDBJ whole genome shotgun (WGS) entry which is preliminary data.</text>
</comment>
<dbReference type="GO" id="GO:0005886">
    <property type="term" value="C:plasma membrane"/>
    <property type="evidence" value="ECO:0007669"/>
    <property type="project" value="UniProtKB-SubCell"/>
</dbReference>
<evidence type="ECO:0000256" key="4">
    <source>
        <dbReference type="ARBA" id="ARBA00022989"/>
    </source>
</evidence>
<dbReference type="InterPro" id="IPR001279">
    <property type="entry name" value="Metallo-B-lactamas"/>
</dbReference>
<dbReference type="Gene3D" id="3.60.15.10">
    <property type="entry name" value="Ribonuclease Z/Hydroxyacylglutathione hydrolase-like"/>
    <property type="match status" value="1"/>
</dbReference>
<gene>
    <name evidence="8" type="ORF">AYR66_25885</name>
</gene>
<evidence type="ECO:0000256" key="3">
    <source>
        <dbReference type="ARBA" id="ARBA00022692"/>
    </source>
</evidence>
<dbReference type="NCBIfam" id="TIGR00360">
    <property type="entry name" value="ComEC_N-term"/>
    <property type="match status" value="1"/>
</dbReference>